<dbReference type="Pfam" id="PF07963">
    <property type="entry name" value="N_methyl"/>
    <property type="match status" value="1"/>
</dbReference>
<evidence type="ECO:0000256" key="1">
    <source>
        <dbReference type="SAM" id="Phobius"/>
    </source>
</evidence>
<protein>
    <submittedName>
        <fullName evidence="2">Uncharacterized protein</fullName>
    </submittedName>
</protein>
<comment type="caution">
    <text evidence="2">The sequence shown here is derived from an EMBL/GenBank/DDBJ whole genome shotgun (WGS) entry which is preliminary data.</text>
</comment>
<dbReference type="AlphaFoldDB" id="A0A2M7X107"/>
<evidence type="ECO:0000313" key="3">
    <source>
        <dbReference type="Proteomes" id="UP000231195"/>
    </source>
</evidence>
<evidence type="ECO:0000313" key="2">
    <source>
        <dbReference type="EMBL" id="PJA39860.1"/>
    </source>
</evidence>
<sequence length="71" mass="7870">MLKHTPHGFTLIEILIVVGIMGLLLVYSLPRFVGFNHRSTLNSDAQQVVEGFKTARSLAVSNTQDQTTEVE</sequence>
<dbReference type="Proteomes" id="UP000231195">
    <property type="component" value="Unassembled WGS sequence"/>
</dbReference>
<dbReference type="InterPro" id="IPR012902">
    <property type="entry name" value="N_methyl_site"/>
</dbReference>
<dbReference type="InterPro" id="IPR045584">
    <property type="entry name" value="Pilin-like"/>
</dbReference>
<keyword evidence="1" id="KW-0812">Transmembrane</keyword>
<organism evidence="2 3">
    <name type="scientific">candidate division WWE3 bacterium CG_4_9_14_3_um_filter_39_7</name>
    <dbReference type="NCBI Taxonomy" id="1975080"/>
    <lineage>
        <taxon>Bacteria</taxon>
        <taxon>Katanobacteria</taxon>
    </lineage>
</organism>
<dbReference type="Gene3D" id="3.30.700.10">
    <property type="entry name" value="Glycoprotein, Type 4 Pilin"/>
    <property type="match status" value="1"/>
</dbReference>
<keyword evidence="1" id="KW-0472">Membrane</keyword>
<feature type="non-terminal residue" evidence="2">
    <location>
        <position position="71"/>
    </location>
</feature>
<accession>A0A2M7X107</accession>
<feature type="transmembrane region" description="Helical" evidence="1">
    <location>
        <begin position="6"/>
        <end position="29"/>
    </location>
</feature>
<name>A0A2M7X107_UNCKA</name>
<reference evidence="3" key="1">
    <citation type="submission" date="2017-09" db="EMBL/GenBank/DDBJ databases">
        <title>Depth-based differentiation of microbial function through sediment-hosted aquifers and enrichment of novel symbionts in the deep terrestrial subsurface.</title>
        <authorList>
            <person name="Probst A.J."/>
            <person name="Ladd B."/>
            <person name="Jarett J.K."/>
            <person name="Geller-Mcgrath D.E."/>
            <person name="Sieber C.M.K."/>
            <person name="Emerson J.B."/>
            <person name="Anantharaman K."/>
            <person name="Thomas B.C."/>
            <person name="Malmstrom R."/>
            <person name="Stieglmeier M."/>
            <person name="Klingl A."/>
            <person name="Woyke T."/>
            <person name="Ryan C.M."/>
            <person name="Banfield J.F."/>
        </authorList>
    </citation>
    <scope>NUCLEOTIDE SEQUENCE [LARGE SCALE GENOMIC DNA]</scope>
</reference>
<dbReference type="EMBL" id="PFWZ01000141">
    <property type="protein sequence ID" value="PJA39860.1"/>
    <property type="molecule type" value="Genomic_DNA"/>
</dbReference>
<dbReference type="SUPFAM" id="SSF54523">
    <property type="entry name" value="Pili subunits"/>
    <property type="match status" value="1"/>
</dbReference>
<keyword evidence="1" id="KW-1133">Transmembrane helix</keyword>
<proteinExistence type="predicted"/>
<gene>
    <name evidence="2" type="ORF">CO179_04185</name>
</gene>
<dbReference type="NCBIfam" id="TIGR02532">
    <property type="entry name" value="IV_pilin_GFxxxE"/>
    <property type="match status" value="1"/>
</dbReference>